<reference evidence="1 2" key="1">
    <citation type="submission" date="2015-12" db="EMBL/GenBank/DDBJ databases">
        <title>Genome sequence of Tistrella mobilis MCCC 1A02139.</title>
        <authorList>
            <person name="Lu L."/>
            <person name="Lai Q."/>
            <person name="Shao Z."/>
            <person name="Qian P."/>
        </authorList>
    </citation>
    <scope>NUCLEOTIDE SEQUENCE [LARGE SCALE GENOMIC DNA]</scope>
    <source>
        <strain evidence="1 2">MCCC 1A02139</strain>
    </source>
</reference>
<sequence length="483" mass="52288">MSASPFDRLGLEARRLARRLTPEALAEEAASLLDRPLRLGVTGLARSGKTVFTTAVARALLFPDRLPFLQARADGRLIGAELRRPGDPEIPRFAYETHLARLAGSDGEMPGWPASTRMLSQLRMGLRWKPAGMVDRRIRPVRELTLDIIDYPGEWLLDLALIERSFADWSAEALAMLRQGKRAELARPFLARLETLDPAAPADDVTLAELGQGWSAHLIACRAAGLAVSRLGPGRFLVPGDLEGAPVLAFSPLPEPKGRAPSGSLYAVAAERFDQYRKRIVGRFFREHFARLDRQVVLVDLPGALSAGADAVEDLKLALTESLGAFRYGRGHGMIGRLLSGVRIDRVLFAATKADQVPAAQHARLDALMQSLVADAARAIRFEGAETRTLAIAAVKAAESVFAEHDGRNLACVRGRIAGRERPSVVYPGELPADPAEALARAAGGGFDFPPFLPPEGLVRDGHGMAHIRLDQALDHLIGDRLG</sequence>
<evidence type="ECO:0008006" key="3">
    <source>
        <dbReference type="Google" id="ProtNLM"/>
    </source>
</evidence>
<dbReference type="Proteomes" id="UP000075787">
    <property type="component" value="Unassembled WGS sequence"/>
</dbReference>
<dbReference type="RefSeq" id="WP_062767436.1">
    <property type="nucleotide sequence ID" value="NZ_CP121045.1"/>
</dbReference>
<evidence type="ECO:0000313" key="2">
    <source>
        <dbReference type="Proteomes" id="UP000075787"/>
    </source>
</evidence>
<dbReference type="PANTHER" id="PTHR38605">
    <property type="entry name" value="ATPASE-RELATED"/>
    <property type="match status" value="1"/>
</dbReference>
<protein>
    <recommendedName>
        <fullName evidence="3">YcjX family protein</fullName>
    </recommendedName>
</protein>
<proteinExistence type="predicted"/>
<dbReference type="OrthoDB" id="9777645at2"/>
<dbReference type="Pfam" id="PF04317">
    <property type="entry name" value="DUF463"/>
    <property type="match status" value="1"/>
</dbReference>
<dbReference type="PIRSF" id="PIRSF019381">
    <property type="entry name" value="YcjX"/>
    <property type="match status" value="1"/>
</dbReference>
<name>A0A161R0N7_9PROT</name>
<dbReference type="EMBL" id="LPZR01000190">
    <property type="protein sequence ID" value="KYO50857.1"/>
    <property type="molecule type" value="Genomic_DNA"/>
</dbReference>
<dbReference type="InterPro" id="IPR007413">
    <property type="entry name" value="YcjX-like"/>
</dbReference>
<comment type="caution">
    <text evidence="1">The sequence shown here is derived from an EMBL/GenBank/DDBJ whole genome shotgun (WGS) entry which is preliminary data.</text>
</comment>
<organism evidence="1 2">
    <name type="scientific">Tistrella mobilis</name>
    <dbReference type="NCBI Taxonomy" id="171437"/>
    <lineage>
        <taxon>Bacteria</taxon>
        <taxon>Pseudomonadati</taxon>
        <taxon>Pseudomonadota</taxon>
        <taxon>Alphaproteobacteria</taxon>
        <taxon>Geminicoccales</taxon>
        <taxon>Geminicoccaceae</taxon>
        <taxon>Tistrella</taxon>
    </lineage>
</organism>
<dbReference type="PANTHER" id="PTHR38605:SF1">
    <property type="entry name" value="ATPASE"/>
    <property type="match status" value="1"/>
</dbReference>
<evidence type="ECO:0000313" key="1">
    <source>
        <dbReference type="EMBL" id="KYO50857.1"/>
    </source>
</evidence>
<accession>A0A161R0N7</accession>
<dbReference type="AlphaFoldDB" id="A0A161R0N7"/>
<gene>
    <name evidence="1" type="ORF">AUP44_01375</name>
</gene>
<dbReference type="GeneID" id="97240907"/>